<dbReference type="AlphaFoldDB" id="A0A177AVV0"/>
<dbReference type="EMBL" id="LWCA01001261">
    <property type="protein sequence ID" value="OAF65503.1"/>
    <property type="molecule type" value="Genomic_DNA"/>
</dbReference>
<dbReference type="Proteomes" id="UP000078046">
    <property type="component" value="Unassembled WGS sequence"/>
</dbReference>
<evidence type="ECO:0000313" key="1">
    <source>
        <dbReference type="EMBL" id="OAF65503.1"/>
    </source>
</evidence>
<gene>
    <name evidence="1" type="ORF">A3Q56_06783</name>
</gene>
<keyword evidence="2" id="KW-1185">Reference proteome</keyword>
<proteinExistence type="predicted"/>
<comment type="caution">
    <text evidence="1">The sequence shown here is derived from an EMBL/GenBank/DDBJ whole genome shotgun (WGS) entry which is preliminary data.</text>
</comment>
<name>A0A177AVV0_9BILA</name>
<evidence type="ECO:0000313" key="2">
    <source>
        <dbReference type="Proteomes" id="UP000078046"/>
    </source>
</evidence>
<organism evidence="1 2">
    <name type="scientific">Intoshia linei</name>
    <dbReference type="NCBI Taxonomy" id="1819745"/>
    <lineage>
        <taxon>Eukaryota</taxon>
        <taxon>Metazoa</taxon>
        <taxon>Spiralia</taxon>
        <taxon>Lophotrochozoa</taxon>
        <taxon>Mesozoa</taxon>
        <taxon>Orthonectida</taxon>
        <taxon>Rhopaluridae</taxon>
        <taxon>Intoshia</taxon>
    </lineage>
</organism>
<reference evidence="1 2" key="1">
    <citation type="submission" date="2016-04" db="EMBL/GenBank/DDBJ databases">
        <title>The genome of Intoshia linei affirms orthonectids as highly simplified spiralians.</title>
        <authorList>
            <person name="Mikhailov K.V."/>
            <person name="Slusarev G.S."/>
            <person name="Nikitin M.A."/>
            <person name="Logacheva M.D."/>
            <person name="Penin A."/>
            <person name="Aleoshin V."/>
            <person name="Panchin Y.V."/>
        </authorList>
    </citation>
    <scope>NUCLEOTIDE SEQUENCE [LARGE SCALE GENOMIC DNA]</scope>
    <source>
        <strain evidence="1">Intl2013</strain>
        <tissue evidence="1">Whole animal</tissue>
    </source>
</reference>
<sequence length="88" mass="10002">MGFCDSLYILGHISDPTFKRIPTLNFIKNVDAWETSSTEIWPQMQSEDKLDVTKIGNLDKTAKDDNLTKFVEVQPEQIITDSISAVIR</sequence>
<accession>A0A177AVV0</accession>
<protein>
    <submittedName>
        <fullName evidence="1">Uncharacterized protein</fullName>
    </submittedName>
</protein>